<protein>
    <submittedName>
        <fullName evidence="1">Uncharacterized protein</fullName>
    </submittedName>
</protein>
<organism evidence="1 2">
    <name type="scientific">Olsenella profusa F0195</name>
    <dbReference type="NCBI Taxonomy" id="1125712"/>
    <lineage>
        <taxon>Bacteria</taxon>
        <taxon>Bacillati</taxon>
        <taxon>Actinomycetota</taxon>
        <taxon>Coriobacteriia</taxon>
        <taxon>Coriobacteriales</taxon>
        <taxon>Atopobiaceae</taxon>
        <taxon>Olsenella</taxon>
    </lineage>
</organism>
<dbReference type="STRING" id="1125712.HMPREF1316_0742"/>
<gene>
    <name evidence="1" type="ORF">HMPREF1316_0742</name>
</gene>
<reference evidence="1 2" key="1">
    <citation type="submission" date="2013-08" db="EMBL/GenBank/DDBJ databases">
        <authorList>
            <person name="Durkin A.S."/>
            <person name="Haft D.R."/>
            <person name="McCorrison J."/>
            <person name="Torralba M."/>
            <person name="Gillis M."/>
            <person name="Haft D.H."/>
            <person name="Methe B."/>
            <person name="Sutton G."/>
            <person name="Nelson K.E."/>
        </authorList>
    </citation>
    <scope>NUCLEOTIDE SEQUENCE [LARGE SCALE GENOMIC DNA]</scope>
    <source>
        <strain evidence="1 2">F0195</strain>
    </source>
</reference>
<comment type="caution">
    <text evidence="1">The sequence shown here is derived from an EMBL/GenBank/DDBJ whole genome shotgun (WGS) entry which is preliminary data.</text>
</comment>
<dbReference type="Proteomes" id="UP000016638">
    <property type="component" value="Unassembled WGS sequence"/>
</dbReference>
<proteinExistence type="predicted"/>
<evidence type="ECO:0000313" key="1">
    <source>
        <dbReference type="EMBL" id="ERL06157.1"/>
    </source>
</evidence>
<dbReference type="EMBL" id="AWEZ01000069">
    <property type="protein sequence ID" value="ERL06157.1"/>
    <property type="molecule type" value="Genomic_DNA"/>
</dbReference>
<keyword evidence="2" id="KW-1185">Reference proteome</keyword>
<accession>U2USR5</accession>
<dbReference type="PATRIC" id="fig|1125712.3.peg.2397"/>
<evidence type="ECO:0000313" key="2">
    <source>
        <dbReference type="Proteomes" id="UP000016638"/>
    </source>
</evidence>
<name>U2USR5_9ACTN</name>
<dbReference type="AlphaFoldDB" id="U2USR5"/>
<sequence>MERAYYEDALETFGGDPSRDAALALWLWMARPADLVYAGDDPVTGARAGADANPGRLTNLQFIHIRISDSSIVSNVRFRWESD</sequence>